<dbReference type="GO" id="GO:0005773">
    <property type="term" value="C:vacuole"/>
    <property type="evidence" value="ECO:0007669"/>
    <property type="project" value="GOC"/>
</dbReference>
<feature type="region of interest" description="Disordered" evidence="2">
    <location>
        <begin position="273"/>
        <end position="295"/>
    </location>
</feature>
<dbReference type="Gene3D" id="3.40.50.1460">
    <property type="match status" value="1"/>
</dbReference>
<dbReference type="InterPro" id="IPR048501">
    <property type="entry name" value="Legum_prodom"/>
</dbReference>
<dbReference type="Pfam" id="PF01650">
    <property type="entry name" value="Peptidase_C13"/>
    <property type="match status" value="1"/>
</dbReference>
<evidence type="ECO:0000313" key="5">
    <source>
        <dbReference type="EMBL" id="KAK4730060.1"/>
    </source>
</evidence>
<name>A0AAV9LWC5_9SOLN</name>
<dbReference type="Gene3D" id="1.10.132.130">
    <property type="match status" value="1"/>
</dbReference>
<keyword evidence="6" id="KW-1185">Reference proteome</keyword>
<organism evidence="5 6">
    <name type="scientific">Solanum pinnatisectum</name>
    <name type="common">tansyleaf nightshade</name>
    <dbReference type="NCBI Taxonomy" id="50273"/>
    <lineage>
        <taxon>Eukaryota</taxon>
        <taxon>Viridiplantae</taxon>
        <taxon>Streptophyta</taxon>
        <taxon>Embryophyta</taxon>
        <taxon>Tracheophyta</taxon>
        <taxon>Spermatophyta</taxon>
        <taxon>Magnoliopsida</taxon>
        <taxon>eudicotyledons</taxon>
        <taxon>Gunneridae</taxon>
        <taxon>Pentapetalae</taxon>
        <taxon>asterids</taxon>
        <taxon>lamiids</taxon>
        <taxon>Solanales</taxon>
        <taxon>Solanaceae</taxon>
        <taxon>Solanoideae</taxon>
        <taxon>Solaneae</taxon>
        <taxon>Solanum</taxon>
    </lineage>
</organism>
<feature type="compositionally biased region" description="Polar residues" evidence="2">
    <location>
        <begin position="276"/>
        <end position="295"/>
    </location>
</feature>
<feature type="signal peptide" evidence="3">
    <location>
        <begin position="1"/>
        <end position="21"/>
    </location>
</feature>
<feature type="chain" id="PRO_5043731906" description="Legumain prodomain domain-containing protein" evidence="3">
    <location>
        <begin position="22"/>
        <end position="407"/>
    </location>
</feature>
<dbReference type="FunFam" id="1.10.132.130:FF:000001">
    <property type="entry name" value="Vacuolar-processing enzyme beta-isozyme"/>
    <property type="match status" value="1"/>
</dbReference>
<dbReference type="PANTHER" id="PTHR12000">
    <property type="entry name" value="HEMOGLOBINASE FAMILY MEMBER"/>
    <property type="match status" value="1"/>
</dbReference>
<evidence type="ECO:0000313" key="6">
    <source>
        <dbReference type="Proteomes" id="UP001311915"/>
    </source>
</evidence>
<accession>A0AAV9LWC5</accession>
<dbReference type="Pfam" id="PF20985">
    <property type="entry name" value="Legum_prodom"/>
    <property type="match status" value="1"/>
</dbReference>
<reference evidence="5 6" key="1">
    <citation type="submission" date="2023-10" db="EMBL/GenBank/DDBJ databases">
        <title>Genome-Wide Identification Analysis in wild type Solanum Pinnatisectum Reveals Some Genes Defensing Phytophthora Infestans.</title>
        <authorList>
            <person name="Sun C."/>
        </authorList>
    </citation>
    <scope>NUCLEOTIDE SEQUENCE [LARGE SCALE GENOMIC DNA]</scope>
    <source>
        <strain evidence="5">LQN</strain>
        <tissue evidence="5">Leaf</tissue>
    </source>
</reference>
<comment type="similarity">
    <text evidence="1">Belongs to the peptidase C13 family.</text>
</comment>
<dbReference type="PRINTS" id="PR00776">
    <property type="entry name" value="HEMOGLOBNASE"/>
</dbReference>
<dbReference type="GO" id="GO:0004197">
    <property type="term" value="F:cysteine-type endopeptidase activity"/>
    <property type="evidence" value="ECO:0007669"/>
    <property type="project" value="TreeGrafter"/>
</dbReference>
<dbReference type="GO" id="GO:0051603">
    <property type="term" value="P:proteolysis involved in protein catabolic process"/>
    <property type="evidence" value="ECO:0007669"/>
    <property type="project" value="TreeGrafter"/>
</dbReference>
<evidence type="ECO:0000256" key="1">
    <source>
        <dbReference type="ARBA" id="ARBA00009941"/>
    </source>
</evidence>
<sequence length="407" mass="45381">MFVKINVASFLVALFVVLTEGHNVIESIVEDHEHSIGTKGLCLKDEHIIVFMYDDIAYNPKNPRPGVIINNPHGHDVYKGVPKLCTFILVGLHCNAQNFYGVILGNKSALTGGSGKVMNNGPNDYIFIYYTDRGAPGVVAMPVEPPVYATDLNEVLKKKHASRTYKKMVFYLKACESGSMFDGLLNEGLNIYVTTSSKPDEDGWATYCSFIGDKSCYGECPPKEFKDNCLGDLFFETLKKQYQQIRKRVLNKGTHGSHIMEYGDLHPHNDALSKYMGSNSPKHTSSTNNYPSNSRHVNQRDVQLLFLLSKVIHFNITLTCVRIEHVDKSVKYVGQILFGVENGPEVLNIVRPAGQPLVDDWIVKIFESRCGSLTSYGRKHVRGFANMCNAGIQRDQIDAAAKQTCSS</sequence>
<dbReference type="Proteomes" id="UP001311915">
    <property type="component" value="Unassembled WGS sequence"/>
</dbReference>
<evidence type="ECO:0000256" key="2">
    <source>
        <dbReference type="SAM" id="MobiDB-lite"/>
    </source>
</evidence>
<dbReference type="EMBL" id="JAWPEI010000004">
    <property type="protein sequence ID" value="KAK4730060.1"/>
    <property type="molecule type" value="Genomic_DNA"/>
</dbReference>
<dbReference type="InterPro" id="IPR046427">
    <property type="entry name" value="Legumain_prodom_sf"/>
</dbReference>
<keyword evidence="3" id="KW-0732">Signal</keyword>
<dbReference type="GO" id="GO:0006624">
    <property type="term" value="P:vacuolar protein processing"/>
    <property type="evidence" value="ECO:0007669"/>
    <property type="project" value="TreeGrafter"/>
</dbReference>
<dbReference type="PIRSF" id="PIRSF019663">
    <property type="entry name" value="Legumain"/>
    <property type="match status" value="1"/>
</dbReference>
<feature type="domain" description="Legumain prodomain" evidence="4">
    <location>
        <begin position="320"/>
        <end position="405"/>
    </location>
</feature>
<evidence type="ECO:0000256" key="3">
    <source>
        <dbReference type="SAM" id="SignalP"/>
    </source>
</evidence>
<gene>
    <name evidence="5" type="ORF">R3W88_023048</name>
</gene>
<dbReference type="PANTHER" id="PTHR12000:SF34">
    <property type="entry name" value="PREPROLEGUMAIN-RELATED"/>
    <property type="match status" value="1"/>
</dbReference>
<evidence type="ECO:0000259" key="4">
    <source>
        <dbReference type="Pfam" id="PF20985"/>
    </source>
</evidence>
<protein>
    <recommendedName>
        <fullName evidence="4">Legumain prodomain domain-containing protein</fullName>
    </recommendedName>
</protein>
<dbReference type="InterPro" id="IPR001096">
    <property type="entry name" value="Peptidase_C13"/>
</dbReference>
<proteinExistence type="inferred from homology"/>
<dbReference type="AlphaFoldDB" id="A0AAV9LWC5"/>
<comment type="caution">
    <text evidence="5">The sequence shown here is derived from an EMBL/GenBank/DDBJ whole genome shotgun (WGS) entry which is preliminary data.</text>
</comment>